<dbReference type="Gene3D" id="2.60.40.1180">
    <property type="entry name" value="Golgi alpha-mannosidase II"/>
    <property type="match status" value="2"/>
</dbReference>
<evidence type="ECO:0000259" key="9">
    <source>
        <dbReference type="Pfam" id="PF21365"/>
    </source>
</evidence>
<dbReference type="GO" id="GO:0017177">
    <property type="term" value="C:glucosidase II complex"/>
    <property type="evidence" value="ECO:0007669"/>
    <property type="project" value="TreeGrafter"/>
</dbReference>
<organism evidence="10 11">
    <name type="scientific">Rhizophlyctis rosea</name>
    <dbReference type="NCBI Taxonomy" id="64517"/>
    <lineage>
        <taxon>Eukaryota</taxon>
        <taxon>Fungi</taxon>
        <taxon>Fungi incertae sedis</taxon>
        <taxon>Chytridiomycota</taxon>
        <taxon>Chytridiomycota incertae sedis</taxon>
        <taxon>Chytridiomycetes</taxon>
        <taxon>Rhizophlyctidales</taxon>
        <taxon>Rhizophlyctidaceae</taxon>
        <taxon>Rhizophlyctis</taxon>
    </lineage>
</organism>
<keyword evidence="11" id="KW-1185">Reference proteome</keyword>
<sequence length="397" mass="44701">MPKDNIHHKGWEHREVHNLYGMLLHRATFEGHLVRSKNQDRPFILSRAFYAGTQRYGAIWTGDNFARWDHMAASVPMLLSIGLSGVTFSGADVGGFFGNPEPELLVRWYQLGAFQPFFRAHAHIDTKRREPWLFGEPYTGLIRSAIRERYHILPYVYTLAWESYQTGAPIMRPLLWEYPNDEATFGMDDQFLLGSSLLVKQVASKDQSSVDVYLPKASVWYNYWTYAKVKSGTLNVKTPLDTIAVFLRGGSIIPRRERVRRSSSLAHGDPYTLVIAADEHGNARGSLYVDDGKSYGFQKGQYILNEFSFDGKELVSRPTRVGSISKGKELSAKEVKSIGSRVERVVIVGLTAAPTEVAVKGGEKLTFTSEKLADGNYKVVIKDPKAWVGEAWTISLE</sequence>
<evidence type="ECO:0000256" key="6">
    <source>
        <dbReference type="ARBA" id="ARBA00023295"/>
    </source>
</evidence>
<comment type="pathway">
    <text evidence="1">Glycan metabolism.</text>
</comment>
<dbReference type="InterPro" id="IPR030459">
    <property type="entry name" value="Glyco_hydro_31_CS"/>
</dbReference>
<reference evidence="10" key="1">
    <citation type="submission" date="2020-05" db="EMBL/GenBank/DDBJ databases">
        <title>Phylogenomic resolution of chytrid fungi.</title>
        <authorList>
            <person name="Stajich J.E."/>
            <person name="Amses K."/>
            <person name="Simmons R."/>
            <person name="Seto K."/>
            <person name="Myers J."/>
            <person name="Bonds A."/>
            <person name="Quandt C.A."/>
            <person name="Barry K."/>
            <person name="Liu P."/>
            <person name="Grigoriev I."/>
            <person name="Longcore J.E."/>
            <person name="James T.Y."/>
        </authorList>
    </citation>
    <scope>NUCLEOTIDE SEQUENCE</scope>
    <source>
        <strain evidence="10">JEL0318</strain>
    </source>
</reference>
<feature type="domain" description="Glycoside hydrolase family 31 TIM barrel" evidence="8">
    <location>
        <begin position="3"/>
        <end position="159"/>
    </location>
</feature>
<comment type="caution">
    <text evidence="10">The sequence shown here is derived from an EMBL/GenBank/DDBJ whole genome shotgun (WGS) entry which is preliminary data.</text>
</comment>
<comment type="similarity">
    <text evidence="2 7">Belongs to the glycosyl hydrolase 31 family.</text>
</comment>
<proteinExistence type="inferred from homology"/>
<evidence type="ECO:0000259" key="8">
    <source>
        <dbReference type="Pfam" id="PF01055"/>
    </source>
</evidence>
<evidence type="ECO:0000256" key="3">
    <source>
        <dbReference type="ARBA" id="ARBA00022729"/>
    </source>
</evidence>
<dbReference type="GO" id="GO:0006491">
    <property type="term" value="P:N-glycan processing"/>
    <property type="evidence" value="ECO:0007669"/>
    <property type="project" value="TreeGrafter"/>
</dbReference>
<dbReference type="InterPro" id="IPR048395">
    <property type="entry name" value="Glyco_hydro_31_C"/>
</dbReference>
<gene>
    <name evidence="10" type="ORF">HK097_007891</name>
</gene>
<dbReference type="InterPro" id="IPR017853">
    <property type="entry name" value="GH"/>
</dbReference>
<dbReference type="Pfam" id="PF21365">
    <property type="entry name" value="Glyco_hydro_31_3rd"/>
    <property type="match status" value="1"/>
</dbReference>
<evidence type="ECO:0000256" key="7">
    <source>
        <dbReference type="RuleBase" id="RU361185"/>
    </source>
</evidence>
<dbReference type="EMBL" id="JADGJD010000043">
    <property type="protein sequence ID" value="KAJ3056167.1"/>
    <property type="molecule type" value="Genomic_DNA"/>
</dbReference>
<dbReference type="PANTHER" id="PTHR22762:SF54">
    <property type="entry name" value="BCDNA.GH04962"/>
    <property type="match status" value="1"/>
</dbReference>
<keyword evidence="6 7" id="KW-0326">Glycosidase</keyword>
<dbReference type="Proteomes" id="UP001212841">
    <property type="component" value="Unassembled WGS sequence"/>
</dbReference>
<evidence type="ECO:0000256" key="4">
    <source>
        <dbReference type="ARBA" id="ARBA00022801"/>
    </source>
</evidence>
<evidence type="ECO:0000256" key="1">
    <source>
        <dbReference type="ARBA" id="ARBA00004881"/>
    </source>
</evidence>
<dbReference type="SUPFAM" id="SSF51445">
    <property type="entry name" value="(Trans)glycosidases"/>
    <property type="match status" value="1"/>
</dbReference>
<dbReference type="PROSITE" id="PS00707">
    <property type="entry name" value="GLYCOSYL_HYDROL_F31_2"/>
    <property type="match status" value="1"/>
</dbReference>
<evidence type="ECO:0000313" key="11">
    <source>
        <dbReference type="Proteomes" id="UP001212841"/>
    </source>
</evidence>
<evidence type="ECO:0000256" key="2">
    <source>
        <dbReference type="ARBA" id="ARBA00007806"/>
    </source>
</evidence>
<dbReference type="GO" id="GO:0090599">
    <property type="term" value="F:alpha-glucosidase activity"/>
    <property type="evidence" value="ECO:0007669"/>
    <property type="project" value="TreeGrafter"/>
</dbReference>
<name>A0AAD5X4H8_9FUNG</name>
<dbReference type="InterPro" id="IPR000322">
    <property type="entry name" value="Glyco_hydro_31_TIM"/>
</dbReference>
<keyword evidence="5" id="KW-0325">Glycoprotein</keyword>
<evidence type="ECO:0000313" key="10">
    <source>
        <dbReference type="EMBL" id="KAJ3056167.1"/>
    </source>
</evidence>
<dbReference type="Pfam" id="PF01055">
    <property type="entry name" value="Glyco_hydro_31_2nd"/>
    <property type="match status" value="1"/>
</dbReference>
<accession>A0AAD5X4H8</accession>
<dbReference type="InterPro" id="IPR013780">
    <property type="entry name" value="Glyco_hydro_b"/>
</dbReference>
<evidence type="ECO:0000256" key="5">
    <source>
        <dbReference type="ARBA" id="ARBA00023180"/>
    </source>
</evidence>
<dbReference type="SUPFAM" id="SSF51011">
    <property type="entry name" value="Glycosyl hydrolase domain"/>
    <property type="match status" value="1"/>
</dbReference>
<protein>
    <submittedName>
        <fullName evidence="10">Uncharacterized protein</fullName>
    </submittedName>
</protein>
<dbReference type="GO" id="GO:0005975">
    <property type="term" value="P:carbohydrate metabolic process"/>
    <property type="evidence" value="ECO:0007669"/>
    <property type="project" value="InterPro"/>
</dbReference>
<dbReference type="PANTHER" id="PTHR22762">
    <property type="entry name" value="ALPHA-GLUCOSIDASE"/>
    <property type="match status" value="1"/>
</dbReference>
<feature type="domain" description="Glycosyl hydrolase family 31 C-terminal" evidence="9">
    <location>
        <begin position="167"/>
        <end position="253"/>
    </location>
</feature>
<dbReference type="AlphaFoldDB" id="A0AAD5X4H8"/>
<dbReference type="Gene3D" id="3.20.20.80">
    <property type="entry name" value="Glycosidases"/>
    <property type="match status" value="1"/>
</dbReference>
<keyword evidence="3" id="KW-0732">Signal</keyword>
<keyword evidence="4 7" id="KW-0378">Hydrolase</keyword>